<evidence type="ECO:0000256" key="1">
    <source>
        <dbReference type="SAM" id="MobiDB-lite"/>
    </source>
</evidence>
<name>A0ABY3XAD7_9GAMM</name>
<feature type="domain" description="Histidine kinase/HSP90-like ATPase" evidence="3">
    <location>
        <begin position="759"/>
        <end position="901"/>
    </location>
</feature>
<sequence>MSDTVKGVRMRYARLFGAVAAIAVCAAVMAGAAAGLIARDAESAGLFGIVGDGPRMMVIGAGLSLLAAVAYLILGPLRRLYAHEREQAAWREFTEDALRAVPDGLFLIDSNFIIRDPVSPALLQVLQRKLWPGMDLIEVLRPMLADDTLEATRGYLKLLFAERARDRRIAARNPLAEVVFAGPPSRQAQVGFRFERVERDGAAQYLLVSVSDIGERLRLGKELAGAKLRLRAQLEGLVRALGHDSARIHACLNHGDAAVERMRVRLQRLCMAADMDERLASYRALIADAQLLKSEAGEIDLDLIETPAHCFELDLVELSHRPEFGHEDARRLGAEVEYLGERIGTMRELLVQIDGRAAAAPLSAAVVASELAPLSVEPTQAAVTGPAFAQAAPATAPQAAMATLAQASIDTATARASDELAAAGSAQPPASASASASHAGSHHDPAHGRLTGQISIGGSAAAIAGGPERAAAFLERMQSRIPARVSGSEPPQPPQSASPAPSPQPPLVRSGLPTRPVQTAQPGQPPQLSPTPAAASPKIESQPPLVLGSSPSLPLTNPLAASGGAAEVGARTPANHASALPYASRTAPAQALAETYVGITPAATPSTGTSPSEPADPPMPAAAITNASSKAVVETTSNATDANASTATTPSFASHDIDAATQADIELTIDPDSTPAEPTADDLVRTTASTAFDNGAEEAFALVPLLALSGGDTVLSPSKAAFADWAAHARQLAGQQSKSVRVEAVLDLFEQLPEPAIAVLRDVGKELVANAVTHGIESMSMRRRVGKDPVGVVRLVLSREESAWQFVVRDDGRGINLVRLRAALLREGRYRIDAVSRMSERDAILKIFEPGVTTAASSEGDSGLGMGLPAVMERIRGLGARMALATVAGKSTELRMRWTQR</sequence>
<feature type="transmembrane region" description="Helical" evidence="2">
    <location>
        <begin position="57"/>
        <end position="77"/>
    </location>
</feature>
<dbReference type="PANTHER" id="PTHR43395">
    <property type="entry name" value="SENSOR HISTIDINE KINASE CHEA"/>
    <property type="match status" value="1"/>
</dbReference>
<dbReference type="InterPro" id="IPR051315">
    <property type="entry name" value="Bact_Chemotaxis_CheA"/>
</dbReference>
<dbReference type="Pfam" id="PF02518">
    <property type="entry name" value="HATPase_c"/>
    <property type="match status" value="1"/>
</dbReference>
<feature type="compositionally biased region" description="Low complexity" evidence="1">
    <location>
        <begin position="541"/>
        <end position="552"/>
    </location>
</feature>
<accession>A0ABY3XAD7</accession>
<dbReference type="InterPro" id="IPR003594">
    <property type="entry name" value="HATPase_dom"/>
</dbReference>
<feature type="region of interest" description="Disordered" evidence="1">
    <location>
        <begin position="483"/>
        <end position="552"/>
    </location>
</feature>
<feature type="region of interest" description="Disordered" evidence="1">
    <location>
        <begin position="602"/>
        <end position="650"/>
    </location>
</feature>
<dbReference type="SUPFAM" id="SSF55874">
    <property type="entry name" value="ATPase domain of HSP90 chaperone/DNA topoisomerase II/histidine kinase"/>
    <property type="match status" value="1"/>
</dbReference>
<evidence type="ECO:0000313" key="4">
    <source>
        <dbReference type="EMBL" id="UNP28406.1"/>
    </source>
</evidence>
<keyword evidence="4" id="KW-0067">ATP-binding</keyword>
<keyword evidence="2" id="KW-0472">Membrane</keyword>
<dbReference type="RefSeq" id="WP_057943991.1">
    <property type="nucleotide sequence ID" value="NZ_CP011131.1"/>
</dbReference>
<proteinExistence type="predicted"/>
<dbReference type="SMART" id="SM00387">
    <property type="entry name" value="HATPase_c"/>
    <property type="match status" value="1"/>
</dbReference>
<keyword evidence="2" id="KW-0812">Transmembrane</keyword>
<keyword evidence="5" id="KW-1185">Reference proteome</keyword>
<gene>
    <name evidence="4" type="ORF">MOV92_18165</name>
</gene>
<dbReference type="InterPro" id="IPR036890">
    <property type="entry name" value="HATPase_C_sf"/>
</dbReference>
<evidence type="ECO:0000259" key="3">
    <source>
        <dbReference type="SMART" id="SM00387"/>
    </source>
</evidence>
<keyword evidence="2" id="KW-1133">Transmembrane helix</keyword>
<feature type="compositionally biased region" description="Low complexity" evidence="1">
    <location>
        <begin position="602"/>
        <end position="613"/>
    </location>
</feature>
<evidence type="ECO:0000313" key="5">
    <source>
        <dbReference type="Proteomes" id="UP000829194"/>
    </source>
</evidence>
<feature type="region of interest" description="Disordered" evidence="1">
    <location>
        <begin position="418"/>
        <end position="452"/>
    </location>
</feature>
<feature type="compositionally biased region" description="Pro residues" evidence="1">
    <location>
        <begin position="490"/>
        <end position="506"/>
    </location>
</feature>
<dbReference type="GO" id="GO:0005524">
    <property type="term" value="F:ATP binding"/>
    <property type="evidence" value="ECO:0007669"/>
    <property type="project" value="UniProtKB-KW"/>
</dbReference>
<dbReference type="Gene3D" id="3.30.565.10">
    <property type="entry name" value="Histidine kinase-like ATPase, C-terminal domain"/>
    <property type="match status" value="1"/>
</dbReference>
<feature type="transmembrane region" description="Helical" evidence="2">
    <location>
        <begin position="12"/>
        <end position="37"/>
    </location>
</feature>
<feature type="compositionally biased region" description="Low complexity" evidence="1">
    <location>
        <begin position="635"/>
        <end position="649"/>
    </location>
</feature>
<reference evidence="4 5" key="1">
    <citation type="submission" date="2022-03" db="EMBL/GenBank/DDBJ databases">
        <title>Complete genome sequence of Lysobacter capsici VKM B-2533 and Lysobacter gummosus 10.1.1, promising sources of lytic agents.</title>
        <authorList>
            <person name="Tarlachkov S.V."/>
            <person name="Kudryakova I.V."/>
            <person name="Afoshin A.S."/>
            <person name="Leontyevskaya E.A."/>
            <person name="Leontyevskaya N.V."/>
        </authorList>
    </citation>
    <scope>NUCLEOTIDE SEQUENCE [LARGE SCALE GENOMIC DNA]</scope>
    <source>
        <strain evidence="4 5">10.1.1</strain>
    </source>
</reference>
<evidence type="ECO:0000256" key="2">
    <source>
        <dbReference type="SAM" id="Phobius"/>
    </source>
</evidence>
<keyword evidence="4" id="KW-0547">Nucleotide-binding</keyword>
<protein>
    <submittedName>
        <fullName evidence="4">ATP-binding protein</fullName>
    </submittedName>
</protein>
<dbReference type="PANTHER" id="PTHR43395:SF10">
    <property type="entry name" value="CHEMOTAXIS PROTEIN CHEA"/>
    <property type="match status" value="1"/>
</dbReference>
<dbReference type="EMBL" id="CP093547">
    <property type="protein sequence ID" value="UNP28406.1"/>
    <property type="molecule type" value="Genomic_DNA"/>
</dbReference>
<organism evidence="4 5">
    <name type="scientific">Lysobacter gummosus</name>
    <dbReference type="NCBI Taxonomy" id="262324"/>
    <lineage>
        <taxon>Bacteria</taxon>
        <taxon>Pseudomonadati</taxon>
        <taxon>Pseudomonadota</taxon>
        <taxon>Gammaproteobacteria</taxon>
        <taxon>Lysobacterales</taxon>
        <taxon>Lysobacteraceae</taxon>
        <taxon>Lysobacter</taxon>
    </lineage>
</organism>
<feature type="compositionally biased region" description="Low complexity" evidence="1">
    <location>
        <begin position="421"/>
        <end position="439"/>
    </location>
</feature>
<dbReference type="Proteomes" id="UP000829194">
    <property type="component" value="Chromosome"/>
</dbReference>